<protein>
    <submittedName>
        <fullName evidence="3">Bis(5'-nucleosyl)-tetraphosphatase (Asymmetrical)</fullName>
    </submittedName>
</protein>
<dbReference type="InterPro" id="IPR011146">
    <property type="entry name" value="HIT-like"/>
</dbReference>
<reference evidence="3 4" key="1">
    <citation type="journal article" date="2021" name="Nat. Commun.">
        <title>Reductive evolution and unique predatory mode in the CPR bacterium Vampirococcus lugosii.</title>
        <authorList>
            <person name="Moreira D."/>
            <person name="Zivanovic Y."/>
            <person name="Lopez-Archilla A.I."/>
            <person name="Iniesto M."/>
            <person name="Lopez-Garcia P."/>
        </authorList>
    </citation>
    <scope>NUCLEOTIDE SEQUENCE [LARGE SCALE GENOMIC DNA]</scope>
    <source>
        <strain evidence="3">Chiprana</strain>
    </source>
</reference>
<feature type="short sequence motif" description="Histidine triad motif" evidence="1">
    <location>
        <begin position="96"/>
        <end position="100"/>
    </location>
</feature>
<dbReference type="InterPro" id="IPR001310">
    <property type="entry name" value="Histidine_triad_HIT"/>
</dbReference>
<name>A0ABS5QMB6_9BACT</name>
<gene>
    <name evidence="3" type="ORF">VAMP_325n53</name>
</gene>
<organism evidence="3 4">
    <name type="scientific">Candidatus Vampirococcus lugosii</name>
    <dbReference type="NCBI Taxonomy" id="2789015"/>
    <lineage>
        <taxon>Bacteria</taxon>
        <taxon>Candidatus Absconditibacteriota</taxon>
        <taxon>Vampirococcus</taxon>
    </lineage>
</organism>
<dbReference type="Proteomes" id="UP000680365">
    <property type="component" value="Unassembled WGS sequence"/>
</dbReference>
<keyword evidence="4" id="KW-1185">Reference proteome</keyword>
<comment type="caution">
    <text evidence="3">The sequence shown here is derived from an EMBL/GenBank/DDBJ whole genome shotgun (WGS) entry which is preliminary data.</text>
</comment>
<dbReference type="PROSITE" id="PS51084">
    <property type="entry name" value="HIT_2"/>
    <property type="match status" value="1"/>
</dbReference>
<evidence type="ECO:0000256" key="1">
    <source>
        <dbReference type="PROSITE-ProRule" id="PRU00464"/>
    </source>
</evidence>
<proteinExistence type="predicted"/>
<feature type="domain" description="HIT" evidence="2">
    <location>
        <begin position="4"/>
        <end position="105"/>
    </location>
</feature>
<dbReference type="Gene3D" id="3.30.428.10">
    <property type="entry name" value="HIT-like"/>
    <property type="match status" value="1"/>
</dbReference>
<dbReference type="PRINTS" id="PR00332">
    <property type="entry name" value="HISTRIAD"/>
</dbReference>
<dbReference type="EMBL" id="JAEDAM010000077">
    <property type="protein sequence ID" value="MBS8122351.1"/>
    <property type="molecule type" value="Genomic_DNA"/>
</dbReference>
<dbReference type="RefSeq" id="WP_213349790.1">
    <property type="nucleotide sequence ID" value="NZ_JAEDAM010000077.1"/>
</dbReference>
<evidence type="ECO:0000259" key="2">
    <source>
        <dbReference type="PROSITE" id="PS51084"/>
    </source>
</evidence>
<dbReference type="Pfam" id="PF01230">
    <property type="entry name" value="HIT"/>
    <property type="match status" value="1"/>
</dbReference>
<evidence type="ECO:0000313" key="4">
    <source>
        <dbReference type="Proteomes" id="UP000680365"/>
    </source>
</evidence>
<sequence>MDCVFCKIVNGELSSNKVYEDDKYLAFENINPEAKTHYLIIPKKHLESFHLLDDIEDLELVKGCYDIAYKLIKQNNMKGANLLINSGKEHGQEVFHIHLHLMSNL</sequence>
<dbReference type="PANTHER" id="PTHR23089">
    <property type="entry name" value="HISTIDINE TRIAD HIT PROTEIN"/>
    <property type="match status" value="1"/>
</dbReference>
<evidence type="ECO:0000313" key="3">
    <source>
        <dbReference type="EMBL" id="MBS8122351.1"/>
    </source>
</evidence>
<accession>A0ABS5QMB6</accession>
<dbReference type="InterPro" id="IPR036265">
    <property type="entry name" value="HIT-like_sf"/>
</dbReference>
<dbReference type="SUPFAM" id="SSF54197">
    <property type="entry name" value="HIT-like"/>
    <property type="match status" value="1"/>
</dbReference>